<dbReference type="EMBL" id="MK504444">
    <property type="protein sequence ID" value="QBJ03630.1"/>
    <property type="molecule type" value="Genomic_DNA"/>
</dbReference>
<keyword evidence="3" id="KW-1185">Reference proteome</keyword>
<protein>
    <submittedName>
        <fullName evidence="2">Uncharacterized protein</fullName>
    </submittedName>
</protein>
<dbReference type="Proteomes" id="UP000309991">
    <property type="component" value="Segment"/>
</dbReference>
<accession>A0A4Y5FFG7</accession>
<feature type="region of interest" description="Disordered" evidence="1">
    <location>
        <begin position="109"/>
        <end position="134"/>
    </location>
</feature>
<gene>
    <name evidence="2" type="ORF">UCC3521_0092</name>
</gene>
<organism evidence="2 3">
    <name type="scientific">Lactobacillus phage 3-521</name>
    <dbReference type="NCBI Taxonomy" id="2510943"/>
    <lineage>
        <taxon>Viruses</taxon>
        <taxon>Duplodnaviria</taxon>
        <taxon>Heunggongvirae</taxon>
        <taxon>Uroviricota</taxon>
        <taxon>Caudoviricetes</taxon>
        <taxon>Herelleviridae</taxon>
        <taxon>Watanabevirus</taxon>
        <taxon>Watanabevirus wv3521</taxon>
    </lineage>
</organism>
<name>A0A4Y5FFG7_9CAUD</name>
<evidence type="ECO:0000256" key="1">
    <source>
        <dbReference type="SAM" id="MobiDB-lite"/>
    </source>
</evidence>
<proteinExistence type="predicted"/>
<sequence length="134" mass="15530">MSTQNKMSKEELLNAYREYIKVPNADKSLKDKAIKDLDKRVSLKEIMELNEILTYPLVKQYNKVAEDDEIMQVLLNKLGATEEQWKEAEEEVKNSRKALMEKAKKELKEKLGELDKDEDSDETSLSGMSKKDSE</sequence>
<reference evidence="2 3" key="1">
    <citation type="submission" date="2019-02" db="EMBL/GenBank/DDBJ databases">
        <title>Isolation of virulent Lactobacillus brevis phages.</title>
        <authorList>
            <person name="Feyereisen M."/>
            <person name="Mahony J."/>
            <person name="O'Sullivan T."/>
            <person name="van Sinderen D."/>
        </authorList>
    </citation>
    <scope>NUCLEOTIDE SEQUENCE [LARGE SCALE GENOMIC DNA]</scope>
</reference>
<evidence type="ECO:0000313" key="2">
    <source>
        <dbReference type="EMBL" id="QBJ03630.1"/>
    </source>
</evidence>
<evidence type="ECO:0000313" key="3">
    <source>
        <dbReference type="Proteomes" id="UP000309991"/>
    </source>
</evidence>